<evidence type="ECO:0000256" key="8">
    <source>
        <dbReference type="RuleBase" id="RU004005"/>
    </source>
</evidence>
<evidence type="ECO:0000256" key="2">
    <source>
        <dbReference type="ARBA" id="ARBA00022730"/>
    </source>
</evidence>
<dbReference type="InterPro" id="IPR036394">
    <property type="entry name" value="Ribosomal_uL22_sf"/>
</dbReference>
<accession>A0A1Q2MH82</accession>
<dbReference type="InterPro" id="IPR005727">
    <property type="entry name" value="Ribosomal_uL22_bac/chlpt-type"/>
</dbReference>
<evidence type="ECO:0000256" key="4">
    <source>
        <dbReference type="ARBA" id="ARBA00022980"/>
    </source>
</evidence>
<reference evidence="12" key="1">
    <citation type="submission" date="2017-02" db="EMBL/GenBank/DDBJ databases">
        <title>Comparative genomics and description of representatives of a novel lineage of planctomycetes thriving in anoxic sediments.</title>
        <authorList>
            <person name="Spring S."/>
            <person name="Bunk B."/>
            <person name="Sproer C."/>
        </authorList>
    </citation>
    <scope>NUCLEOTIDE SEQUENCE [LARGE SCALE GENOMIC DNA]</scope>
    <source>
        <strain evidence="12">SM-Chi-D1</strain>
    </source>
</reference>
<comment type="subunit">
    <text evidence="7 9">Part of the 50S ribosomal subunit.</text>
</comment>
<dbReference type="GO" id="GO:0006412">
    <property type="term" value="P:translation"/>
    <property type="evidence" value="ECO:0007669"/>
    <property type="project" value="UniProtKB-UniRule"/>
</dbReference>
<organism evidence="11 12">
    <name type="scientific">Limihaloglobus sulfuriphilus</name>
    <dbReference type="NCBI Taxonomy" id="1851148"/>
    <lineage>
        <taxon>Bacteria</taxon>
        <taxon>Pseudomonadati</taxon>
        <taxon>Planctomycetota</taxon>
        <taxon>Phycisphaerae</taxon>
        <taxon>Sedimentisphaerales</taxon>
        <taxon>Sedimentisphaeraceae</taxon>
        <taxon>Limihaloglobus</taxon>
    </lineage>
</organism>
<dbReference type="NCBIfam" id="TIGR01044">
    <property type="entry name" value="rplV_bact"/>
    <property type="match status" value="1"/>
</dbReference>
<dbReference type="STRING" id="1851148.SMSP2_02430"/>
<dbReference type="AlphaFoldDB" id="A0A1Q2MH82"/>
<dbReference type="HAMAP" id="MF_01331_B">
    <property type="entry name" value="Ribosomal_uL22_B"/>
    <property type="match status" value="1"/>
</dbReference>
<dbReference type="InterPro" id="IPR047867">
    <property type="entry name" value="Ribosomal_uL22_bac/org-type"/>
</dbReference>
<dbReference type="Proteomes" id="UP000188181">
    <property type="component" value="Chromosome"/>
</dbReference>
<evidence type="ECO:0000256" key="3">
    <source>
        <dbReference type="ARBA" id="ARBA00022884"/>
    </source>
</evidence>
<dbReference type="GO" id="GO:0003735">
    <property type="term" value="F:structural constituent of ribosome"/>
    <property type="evidence" value="ECO:0007669"/>
    <property type="project" value="InterPro"/>
</dbReference>
<dbReference type="GO" id="GO:0022625">
    <property type="term" value="C:cytosolic large ribosomal subunit"/>
    <property type="evidence" value="ECO:0007669"/>
    <property type="project" value="TreeGrafter"/>
</dbReference>
<dbReference type="InterPro" id="IPR001063">
    <property type="entry name" value="Ribosomal_uL22"/>
</dbReference>
<evidence type="ECO:0000313" key="11">
    <source>
        <dbReference type="EMBL" id="AQQ72051.1"/>
    </source>
</evidence>
<comment type="function">
    <text evidence="7 10">This protein binds specifically to 23S rRNA; its binding is stimulated by other ribosomal proteins, e.g., L4, L17, and L20. It is important during the early stages of 50S assembly. It makes multiple contacts with different domains of the 23S rRNA in the assembled 50S subunit and ribosome.</text>
</comment>
<keyword evidence="3 7" id="KW-0694">RNA-binding</keyword>
<dbReference type="CDD" id="cd00336">
    <property type="entry name" value="Ribosomal_L22"/>
    <property type="match status" value="1"/>
</dbReference>
<name>A0A1Q2MH82_9BACT</name>
<protein>
    <recommendedName>
        <fullName evidence="6 7">Large ribosomal subunit protein uL22</fullName>
    </recommendedName>
</protein>
<dbReference type="Gene3D" id="3.90.470.10">
    <property type="entry name" value="Ribosomal protein L22/L17"/>
    <property type="match status" value="1"/>
</dbReference>
<evidence type="ECO:0000256" key="10">
    <source>
        <dbReference type="RuleBase" id="RU004008"/>
    </source>
</evidence>
<dbReference type="EMBL" id="CP019646">
    <property type="protein sequence ID" value="AQQ72051.1"/>
    <property type="molecule type" value="Genomic_DNA"/>
</dbReference>
<keyword evidence="5 7" id="KW-0687">Ribonucleoprotein</keyword>
<evidence type="ECO:0000256" key="6">
    <source>
        <dbReference type="ARBA" id="ARBA00035207"/>
    </source>
</evidence>
<comment type="similarity">
    <text evidence="1 7 8">Belongs to the universal ribosomal protein uL22 family.</text>
</comment>
<dbReference type="GO" id="GO:0019843">
    <property type="term" value="F:rRNA binding"/>
    <property type="evidence" value="ECO:0007669"/>
    <property type="project" value="UniProtKB-UniRule"/>
</dbReference>
<dbReference type="SUPFAM" id="SSF54843">
    <property type="entry name" value="Ribosomal protein L22"/>
    <property type="match status" value="1"/>
</dbReference>
<evidence type="ECO:0000313" key="12">
    <source>
        <dbReference type="Proteomes" id="UP000188181"/>
    </source>
</evidence>
<gene>
    <name evidence="7 11" type="primary">rplV</name>
    <name evidence="11" type="ORF">SMSP2_02430</name>
</gene>
<dbReference type="Pfam" id="PF00237">
    <property type="entry name" value="Ribosomal_L22"/>
    <property type="match status" value="1"/>
</dbReference>
<evidence type="ECO:0000256" key="1">
    <source>
        <dbReference type="ARBA" id="ARBA00009451"/>
    </source>
</evidence>
<evidence type="ECO:0000256" key="5">
    <source>
        <dbReference type="ARBA" id="ARBA00023274"/>
    </source>
</evidence>
<sequence>MLNGIKLKEYARTNGVSSQELAEMVRIGGRTEKQALAAVKNWQNCLYKPMPTSEDIEALARGLHVSVNAISQWSSRHKYAPTSPTKARLVARLIAGRTAQDALDTLKFTPKRSAEMVRKVLETAISNADEQEADVERLYVSEARIDGAGRRIGTKGWIAKDRGRAHPIRKQASHIIVTVAEN</sequence>
<dbReference type="PANTHER" id="PTHR13501">
    <property type="entry name" value="CHLOROPLAST 50S RIBOSOMAL PROTEIN L22-RELATED"/>
    <property type="match status" value="1"/>
</dbReference>
<dbReference type="PANTHER" id="PTHR13501:SF8">
    <property type="entry name" value="LARGE RIBOSOMAL SUBUNIT PROTEIN UL22M"/>
    <property type="match status" value="1"/>
</dbReference>
<dbReference type="RefSeq" id="WP_222566344.1">
    <property type="nucleotide sequence ID" value="NZ_CP019646.1"/>
</dbReference>
<proteinExistence type="inferred from homology"/>
<keyword evidence="4 7" id="KW-0689">Ribosomal protein</keyword>
<evidence type="ECO:0000256" key="7">
    <source>
        <dbReference type="HAMAP-Rule" id="MF_01331"/>
    </source>
</evidence>
<dbReference type="KEGG" id="pbas:SMSP2_02430"/>
<evidence type="ECO:0000256" key="9">
    <source>
        <dbReference type="RuleBase" id="RU004006"/>
    </source>
</evidence>
<keyword evidence="2 7" id="KW-0699">rRNA-binding</keyword>
<comment type="function">
    <text evidence="7">The globular domain of the protein is located near the polypeptide exit tunnel on the outside of the subunit, while an extended beta-hairpin is found that lines the wall of the exit tunnel in the center of the 70S ribosome.</text>
</comment>
<keyword evidence="12" id="KW-1185">Reference proteome</keyword>